<keyword evidence="3" id="KW-1185">Reference proteome</keyword>
<accession>A0AAV6TIP6</accession>
<reference evidence="2 3" key="1">
    <citation type="journal article" date="2022" name="Nat. Ecol. Evol.">
        <title>A masculinizing supergene underlies an exaggerated male reproductive morph in a spider.</title>
        <authorList>
            <person name="Hendrickx F."/>
            <person name="De Corte Z."/>
            <person name="Sonet G."/>
            <person name="Van Belleghem S.M."/>
            <person name="Kostlbacher S."/>
            <person name="Vangestel C."/>
        </authorList>
    </citation>
    <scope>NUCLEOTIDE SEQUENCE [LARGE SCALE GENOMIC DNA]</scope>
    <source>
        <strain evidence="2">W744_W776</strain>
    </source>
</reference>
<organism evidence="2 3">
    <name type="scientific">Oedothorax gibbosus</name>
    <dbReference type="NCBI Taxonomy" id="931172"/>
    <lineage>
        <taxon>Eukaryota</taxon>
        <taxon>Metazoa</taxon>
        <taxon>Ecdysozoa</taxon>
        <taxon>Arthropoda</taxon>
        <taxon>Chelicerata</taxon>
        <taxon>Arachnida</taxon>
        <taxon>Araneae</taxon>
        <taxon>Araneomorphae</taxon>
        <taxon>Entelegynae</taxon>
        <taxon>Araneoidea</taxon>
        <taxon>Linyphiidae</taxon>
        <taxon>Erigoninae</taxon>
        <taxon>Oedothorax</taxon>
    </lineage>
</organism>
<gene>
    <name evidence="2" type="ORF">JTE90_016555</name>
</gene>
<dbReference type="AlphaFoldDB" id="A0AAV6TIP6"/>
<comment type="caution">
    <text evidence="2">The sequence shown here is derived from an EMBL/GenBank/DDBJ whole genome shotgun (WGS) entry which is preliminary data.</text>
</comment>
<evidence type="ECO:0000313" key="2">
    <source>
        <dbReference type="EMBL" id="KAG8171301.1"/>
    </source>
</evidence>
<feature type="region of interest" description="Disordered" evidence="1">
    <location>
        <begin position="51"/>
        <end position="75"/>
    </location>
</feature>
<evidence type="ECO:0000313" key="3">
    <source>
        <dbReference type="Proteomes" id="UP000827092"/>
    </source>
</evidence>
<name>A0AAV6TIP6_9ARAC</name>
<dbReference type="Proteomes" id="UP000827092">
    <property type="component" value="Unassembled WGS sequence"/>
</dbReference>
<dbReference type="EMBL" id="JAFNEN010004184">
    <property type="protein sequence ID" value="KAG8171301.1"/>
    <property type="molecule type" value="Genomic_DNA"/>
</dbReference>
<sequence>MWGRVWPGSKGITDLLLPLPRVRLKAAIPQEKAGLGDPSLFSRLSLVPYQNKPDKSYPTRGGLQTPTPKSQKELLNCQSSPCPGPVGFAALSQIEPAPFGGDPPLIPF</sequence>
<protein>
    <submittedName>
        <fullName evidence="2">Uncharacterized protein</fullName>
    </submittedName>
</protein>
<proteinExistence type="predicted"/>
<evidence type="ECO:0000256" key="1">
    <source>
        <dbReference type="SAM" id="MobiDB-lite"/>
    </source>
</evidence>